<dbReference type="PANTHER" id="PTHR12117">
    <property type="entry name" value="HISTONE ACETYLTRANSFERASE COMPLEX"/>
    <property type="match status" value="1"/>
</dbReference>
<evidence type="ECO:0000259" key="1">
    <source>
        <dbReference type="Pfam" id="PF13661"/>
    </source>
</evidence>
<reference evidence="2" key="1">
    <citation type="submission" date="2022-05" db="EMBL/GenBank/DDBJ databases">
        <authorList>
            <person name="Jo J.-H."/>
            <person name="Im W.-T."/>
        </authorList>
    </citation>
    <scope>NUCLEOTIDE SEQUENCE</scope>
    <source>
        <strain evidence="2">RB56-2</strain>
    </source>
</reference>
<feature type="domain" description="Prolyl 3,4-dihydroxylase TPA1/OFD1 N-terminal" evidence="1">
    <location>
        <begin position="155"/>
        <end position="247"/>
    </location>
</feature>
<keyword evidence="3" id="KW-1185">Reference proteome</keyword>
<gene>
    <name evidence="2" type="ORF">LZ518_08955</name>
</gene>
<dbReference type="InterPro" id="IPR039558">
    <property type="entry name" value="TPA1/OFD1_N"/>
</dbReference>
<dbReference type="Proteomes" id="UP001165383">
    <property type="component" value="Unassembled WGS sequence"/>
</dbReference>
<sequence length="250" mass="27945">MASQTGDEPTPLFEINPNLDRQSLAAQFARDGRIQVRDVLTQRTALEIARILSTETPWGLSWQAGANGPHHLRAGDMAKLGPGDGPAMAQAIGKAIQGTEYAFAYTAYPILDAYLEKWHPGSPLELLLEHINDDPFLALLRDVTGIAELVKADAQATLYRPGQFLSLHSDSHKEEGWRVAYVLNFTTTEWRPDWGGYLMFFDEDGDIEAGYKPRFNSLNLFAVPRWHAVSYVPQFAPTARYAITGWARDR</sequence>
<evidence type="ECO:0000313" key="2">
    <source>
        <dbReference type="EMBL" id="MCL6741256.1"/>
    </source>
</evidence>
<accession>A0ABT0SA19</accession>
<protein>
    <submittedName>
        <fullName evidence="2">2OG-Fe(II) oxygenase</fullName>
    </submittedName>
</protein>
<dbReference type="Pfam" id="PF13661">
    <property type="entry name" value="2OG-FeII_Oxy_4"/>
    <property type="match status" value="1"/>
</dbReference>
<dbReference type="RefSeq" id="WP_249915653.1">
    <property type="nucleotide sequence ID" value="NZ_JAMGBB010000001.1"/>
</dbReference>
<dbReference type="EMBL" id="JAMGBB010000001">
    <property type="protein sequence ID" value="MCL6741256.1"/>
    <property type="molecule type" value="Genomic_DNA"/>
</dbReference>
<dbReference type="PANTHER" id="PTHR12117:SF0">
    <property type="entry name" value="PROLYL 3-HYDROXYLASE OGFOD1"/>
    <property type="match status" value="1"/>
</dbReference>
<proteinExistence type="predicted"/>
<dbReference type="InterPro" id="IPR051842">
    <property type="entry name" value="uS12_prolyl_hydroxylase"/>
</dbReference>
<dbReference type="Gene3D" id="2.60.120.620">
    <property type="entry name" value="q2cbj1_9rhob like domain"/>
    <property type="match status" value="1"/>
</dbReference>
<comment type="caution">
    <text evidence="2">The sequence shown here is derived from an EMBL/GenBank/DDBJ whole genome shotgun (WGS) entry which is preliminary data.</text>
</comment>
<evidence type="ECO:0000313" key="3">
    <source>
        <dbReference type="Proteomes" id="UP001165383"/>
    </source>
</evidence>
<organism evidence="2 3">
    <name type="scientific">Sphingomonas brevis</name>
    <dbReference type="NCBI Taxonomy" id="2908206"/>
    <lineage>
        <taxon>Bacteria</taxon>
        <taxon>Pseudomonadati</taxon>
        <taxon>Pseudomonadota</taxon>
        <taxon>Alphaproteobacteria</taxon>
        <taxon>Sphingomonadales</taxon>
        <taxon>Sphingomonadaceae</taxon>
        <taxon>Sphingomonas</taxon>
    </lineage>
</organism>
<name>A0ABT0SA19_9SPHN</name>